<name>A0A182N6G2_9DIPT</name>
<dbReference type="InterPro" id="IPR007918">
    <property type="entry name" value="MDM35_apoptosis"/>
</dbReference>
<dbReference type="AlphaFoldDB" id="A0A182N6G2"/>
<comment type="catalytic activity">
    <reaction evidence="3">
        <text>a 1,2-diacyl-sn-glycero-3-phosphate(in) = a 1,2-diacyl-sn-glycero-3-phosphate(out)</text>
        <dbReference type="Rhea" id="RHEA:36435"/>
        <dbReference type="ChEBI" id="CHEBI:58608"/>
    </reaction>
</comment>
<dbReference type="GO" id="GO:0005634">
    <property type="term" value="C:nucleus"/>
    <property type="evidence" value="ECO:0007669"/>
    <property type="project" value="TreeGrafter"/>
</dbReference>
<evidence type="ECO:0008006" key="7">
    <source>
        <dbReference type="Google" id="ProtNLM"/>
    </source>
</evidence>
<evidence type="ECO:0000256" key="4">
    <source>
        <dbReference type="SAM" id="MobiDB-lite"/>
    </source>
</evidence>
<dbReference type="GO" id="GO:1990050">
    <property type="term" value="F:phosphatidic acid transfer activity"/>
    <property type="evidence" value="ECO:0007669"/>
    <property type="project" value="TreeGrafter"/>
</dbReference>
<protein>
    <recommendedName>
        <fullName evidence="7">TP53 regulated inhibitor of apoptosis 1</fullName>
    </recommendedName>
</protein>
<evidence type="ECO:0000313" key="5">
    <source>
        <dbReference type="EnsemblMetazoa" id="ADIR003234-PA"/>
    </source>
</evidence>
<accession>A0A182N6G2</accession>
<reference evidence="5" key="2">
    <citation type="submission" date="2020-05" db="UniProtKB">
        <authorList>
            <consortium name="EnsemblMetazoa"/>
        </authorList>
    </citation>
    <scope>IDENTIFICATION</scope>
    <source>
        <strain evidence="5">WRAIR2</strain>
    </source>
</reference>
<keyword evidence="2" id="KW-1015">Disulfide bond</keyword>
<dbReference type="Proteomes" id="UP000075884">
    <property type="component" value="Unassembled WGS sequence"/>
</dbReference>
<evidence type="ECO:0000256" key="1">
    <source>
        <dbReference type="ARBA" id="ARBA00006196"/>
    </source>
</evidence>
<dbReference type="EnsemblMetazoa" id="ADIR003234-RA">
    <property type="protein sequence ID" value="ADIR003234-PA"/>
    <property type="gene ID" value="ADIR003234"/>
</dbReference>
<dbReference type="STRING" id="7168.A0A182N6G2"/>
<dbReference type="GO" id="GO:0005829">
    <property type="term" value="C:cytosol"/>
    <property type="evidence" value="ECO:0007669"/>
    <property type="project" value="TreeGrafter"/>
</dbReference>
<comment type="similarity">
    <text evidence="1">Belongs to the TRIAP1/MDM35 family.</text>
</comment>
<dbReference type="PROSITE" id="PS51808">
    <property type="entry name" value="CHCH"/>
    <property type="match status" value="1"/>
</dbReference>
<evidence type="ECO:0000313" key="6">
    <source>
        <dbReference type="Proteomes" id="UP000075884"/>
    </source>
</evidence>
<dbReference type="GO" id="GO:0045332">
    <property type="term" value="P:phospholipid translocation"/>
    <property type="evidence" value="ECO:0007669"/>
    <property type="project" value="TreeGrafter"/>
</dbReference>
<keyword evidence="6" id="KW-1185">Reference proteome</keyword>
<proteinExistence type="inferred from homology"/>
<feature type="region of interest" description="Disordered" evidence="4">
    <location>
        <begin position="62"/>
        <end position="90"/>
    </location>
</feature>
<evidence type="ECO:0000256" key="2">
    <source>
        <dbReference type="ARBA" id="ARBA00023157"/>
    </source>
</evidence>
<sequence length="90" mass="10566">MNSIGENCTQLKKDYDTCFNNWFSDRFLKGETDDSLCAPLFKVYQQCVKEAMKQHQIEFKEIENDYLGTKEEEKKPPPKEEKKPPPSKDS</sequence>
<evidence type="ECO:0000256" key="3">
    <source>
        <dbReference type="ARBA" id="ARBA00023706"/>
    </source>
</evidence>
<dbReference type="GO" id="GO:0005758">
    <property type="term" value="C:mitochondrial intermembrane space"/>
    <property type="evidence" value="ECO:0007669"/>
    <property type="project" value="TreeGrafter"/>
</dbReference>
<dbReference type="PANTHER" id="PTHR46403">
    <property type="entry name" value="TP53-REGULATED INHIBITOR OF APOPTOSIS 1"/>
    <property type="match status" value="1"/>
</dbReference>
<dbReference type="PANTHER" id="PTHR46403:SF1">
    <property type="entry name" value="TP53-REGULATED INHIBITOR OF APOPTOSIS 1"/>
    <property type="match status" value="1"/>
</dbReference>
<dbReference type="Pfam" id="PF05254">
    <property type="entry name" value="UPF0203"/>
    <property type="match status" value="1"/>
</dbReference>
<organism evidence="5 6">
    <name type="scientific">Anopheles dirus</name>
    <dbReference type="NCBI Taxonomy" id="7168"/>
    <lineage>
        <taxon>Eukaryota</taxon>
        <taxon>Metazoa</taxon>
        <taxon>Ecdysozoa</taxon>
        <taxon>Arthropoda</taxon>
        <taxon>Hexapoda</taxon>
        <taxon>Insecta</taxon>
        <taxon>Pterygota</taxon>
        <taxon>Neoptera</taxon>
        <taxon>Endopterygota</taxon>
        <taxon>Diptera</taxon>
        <taxon>Nematocera</taxon>
        <taxon>Culicoidea</taxon>
        <taxon>Culicidae</taxon>
        <taxon>Anophelinae</taxon>
        <taxon>Anopheles</taxon>
    </lineage>
</organism>
<dbReference type="VEuPathDB" id="VectorBase:ADIR003234"/>
<reference evidence="6" key="1">
    <citation type="submission" date="2013-03" db="EMBL/GenBank/DDBJ databases">
        <title>The Genome Sequence of Anopheles dirus WRAIR2.</title>
        <authorList>
            <consortium name="The Broad Institute Genomics Platform"/>
            <person name="Neafsey D.E."/>
            <person name="Walton C."/>
            <person name="Walker B."/>
            <person name="Young S.K."/>
            <person name="Zeng Q."/>
            <person name="Gargeya S."/>
            <person name="Fitzgerald M."/>
            <person name="Haas B."/>
            <person name="Abouelleil A."/>
            <person name="Allen A.W."/>
            <person name="Alvarado L."/>
            <person name="Arachchi H.M."/>
            <person name="Berlin A.M."/>
            <person name="Chapman S.B."/>
            <person name="Gainer-Dewar J."/>
            <person name="Goldberg J."/>
            <person name="Griggs A."/>
            <person name="Gujja S."/>
            <person name="Hansen M."/>
            <person name="Howarth C."/>
            <person name="Imamovic A."/>
            <person name="Ireland A."/>
            <person name="Larimer J."/>
            <person name="McCowan C."/>
            <person name="Murphy C."/>
            <person name="Pearson M."/>
            <person name="Poon T.W."/>
            <person name="Priest M."/>
            <person name="Roberts A."/>
            <person name="Saif S."/>
            <person name="Shea T."/>
            <person name="Sisk P."/>
            <person name="Sykes S."/>
            <person name="Wortman J."/>
            <person name="Nusbaum C."/>
            <person name="Birren B."/>
        </authorList>
    </citation>
    <scope>NUCLEOTIDE SEQUENCE [LARGE SCALE GENOMIC DNA]</scope>
    <source>
        <strain evidence="6">WRAIR2</strain>
    </source>
</reference>